<dbReference type="AlphaFoldDB" id="A0A368JQW6"/>
<evidence type="ECO:0000313" key="1">
    <source>
        <dbReference type="EMBL" id="RCR69074.1"/>
    </source>
</evidence>
<dbReference type="EMBL" id="QOWE01000010">
    <property type="protein sequence ID" value="RCR69074.1"/>
    <property type="molecule type" value="Genomic_DNA"/>
</dbReference>
<keyword evidence="2" id="KW-1185">Reference proteome</keyword>
<dbReference type="OrthoDB" id="944268at2"/>
<comment type="caution">
    <text evidence="1">The sequence shown here is derived from an EMBL/GenBank/DDBJ whole genome shotgun (WGS) entry which is preliminary data.</text>
</comment>
<accession>A0A368JQW6</accession>
<protein>
    <recommendedName>
        <fullName evidence="3">DUF3575 domain-containing protein</fullName>
    </recommendedName>
</protein>
<dbReference type="RefSeq" id="WP_114406711.1">
    <property type="nucleotide sequence ID" value="NZ_QOWE01000010.1"/>
</dbReference>
<dbReference type="Proteomes" id="UP000253383">
    <property type="component" value="Unassembled WGS sequence"/>
</dbReference>
<evidence type="ECO:0000313" key="2">
    <source>
        <dbReference type="Proteomes" id="UP000253383"/>
    </source>
</evidence>
<name>A0A368JQW6_9BACT</name>
<evidence type="ECO:0008006" key="3">
    <source>
        <dbReference type="Google" id="ProtNLM"/>
    </source>
</evidence>
<proteinExistence type="predicted"/>
<reference evidence="1 2" key="1">
    <citation type="submission" date="2018-07" db="EMBL/GenBank/DDBJ databases">
        <title>Genome analysis of Larkinella rosea.</title>
        <authorList>
            <person name="Zhou Z."/>
            <person name="Wang G."/>
        </authorList>
    </citation>
    <scope>NUCLEOTIDE SEQUENCE [LARGE SCALE GENOMIC DNA]</scope>
    <source>
        <strain evidence="2">zzj9</strain>
    </source>
</reference>
<sequence length="217" mass="23915">MKTFTLAGLLLFGVYTTQAQHWQGQLGTNVATLPGRSLELTSAWSPNLNQWALTFHAGYTYHNPFGGFRSGYACDCGVDNLKTSGAFVKVGSRFDVIRRAGKPTKVGLPIGIHLIGSQYRQKGTISSFPDGQPRTRLQTASGFVLGMGLTAALNIRFSSRWNLDLGVQKFIALQKRTDYFLFDNFMSHQPGIGLTDWKSSFPGLQGIIGLNYRLGRM</sequence>
<organism evidence="1 2">
    <name type="scientific">Larkinella punicea</name>
    <dbReference type="NCBI Taxonomy" id="2315727"/>
    <lineage>
        <taxon>Bacteria</taxon>
        <taxon>Pseudomonadati</taxon>
        <taxon>Bacteroidota</taxon>
        <taxon>Cytophagia</taxon>
        <taxon>Cytophagales</taxon>
        <taxon>Spirosomataceae</taxon>
        <taxon>Larkinella</taxon>
    </lineage>
</organism>
<gene>
    <name evidence="1" type="ORF">DUE52_14420</name>
</gene>